<feature type="compositionally biased region" description="Polar residues" evidence="1">
    <location>
        <begin position="138"/>
        <end position="148"/>
    </location>
</feature>
<evidence type="ECO:0000313" key="3">
    <source>
        <dbReference type="EMBL" id="KAF7634262.1"/>
    </source>
</evidence>
<feature type="signal peptide" evidence="2">
    <location>
        <begin position="1"/>
        <end position="25"/>
    </location>
</feature>
<comment type="caution">
    <text evidence="3">The sequence shown here is derived from an EMBL/GenBank/DDBJ whole genome shotgun (WGS) entry which is preliminary data.</text>
</comment>
<gene>
    <name evidence="3" type="ORF">Mgra_00006339</name>
</gene>
<sequence>MKQFSLLLFSFVLFFIIYNFDRTHGKPNMSKSKIKESILMNGPKRLQRKHRVPVANIYNGVHSGSTNRLRRQIHIGIPTPPPVPRIPVPYPYKSKSENVNESGNLSIGNRKQRQIHIGIPTPPPVPSIPSGKRKRRSLTPSDLSTTGC</sequence>
<feature type="compositionally biased region" description="Polar residues" evidence="1">
    <location>
        <begin position="97"/>
        <end position="109"/>
    </location>
</feature>
<reference evidence="3" key="1">
    <citation type="journal article" date="2020" name="Ecol. Evol.">
        <title>Genome structure and content of the rice root-knot nematode (Meloidogyne graminicola).</title>
        <authorList>
            <person name="Phan N.T."/>
            <person name="Danchin E.G.J."/>
            <person name="Klopp C."/>
            <person name="Perfus-Barbeoch L."/>
            <person name="Kozlowski D.K."/>
            <person name="Koutsovoulos G.D."/>
            <person name="Lopez-Roques C."/>
            <person name="Bouchez O."/>
            <person name="Zahm M."/>
            <person name="Besnard G."/>
            <person name="Bellafiore S."/>
        </authorList>
    </citation>
    <scope>NUCLEOTIDE SEQUENCE</scope>
    <source>
        <strain evidence="3">VN-18</strain>
    </source>
</reference>
<evidence type="ECO:0000256" key="1">
    <source>
        <dbReference type="SAM" id="MobiDB-lite"/>
    </source>
</evidence>
<feature type="chain" id="PRO_5035748047" evidence="2">
    <location>
        <begin position="26"/>
        <end position="148"/>
    </location>
</feature>
<evidence type="ECO:0000256" key="2">
    <source>
        <dbReference type="SAM" id="SignalP"/>
    </source>
</evidence>
<keyword evidence="2" id="KW-0732">Signal</keyword>
<accession>A0A8S9ZLZ7</accession>
<dbReference type="EMBL" id="JABEBT010000061">
    <property type="protein sequence ID" value="KAF7634262.1"/>
    <property type="molecule type" value="Genomic_DNA"/>
</dbReference>
<organism evidence="3 4">
    <name type="scientific">Meloidogyne graminicola</name>
    <dbReference type="NCBI Taxonomy" id="189291"/>
    <lineage>
        <taxon>Eukaryota</taxon>
        <taxon>Metazoa</taxon>
        <taxon>Ecdysozoa</taxon>
        <taxon>Nematoda</taxon>
        <taxon>Chromadorea</taxon>
        <taxon>Rhabditida</taxon>
        <taxon>Tylenchina</taxon>
        <taxon>Tylenchomorpha</taxon>
        <taxon>Tylenchoidea</taxon>
        <taxon>Meloidogynidae</taxon>
        <taxon>Meloidogyninae</taxon>
        <taxon>Meloidogyne</taxon>
    </lineage>
</organism>
<protein>
    <submittedName>
        <fullName evidence="3">Uncharacterized protein</fullName>
    </submittedName>
</protein>
<evidence type="ECO:0000313" key="4">
    <source>
        <dbReference type="Proteomes" id="UP000605970"/>
    </source>
</evidence>
<feature type="region of interest" description="Disordered" evidence="1">
    <location>
        <begin position="75"/>
        <end position="148"/>
    </location>
</feature>
<name>A0A8S9ZLZ7_9BILA</name>
<feature type="compositionally biased region" description="Pro residues" evidence="1">
    <location>
        <begin position="78"/>
        <end position="90"/>
    </location>
</feature>
<proteinExistence type="predicted"/>
<dbReference type="OrthoDB" id="5899807at2759"/>
<dbReference type="AlphaFoldDB" id="A0A8S9ZLZ7"/>
<keyword evidence="4" id="KW-1185">Reference proteome</keyword>
<dbReference type="Proteomes" id="UP000605970">
    <property type="component" value="Unassembled WGS sequence"/>
</dbReference>